<dbReference type="Pfam" id="PF03575">
    <property type="entry name" value="Peptidase_S51"/>
    <property type="match status" value="1"/>
</dbReference>
<dbReference type="AlphaFoldDB" id="A0A382A4Y0"/>
<dbReference type="InterPro" id="IPR029062">
    <property type="entry name" value="Class_I_gatase-like"/>
</dbReference>
<feature type="non-terminal residue" evidence="5">
    <location>
        <position position="142"/>
    </location>
</feature>
<evidence type="ECO:0000256" key="3">
    <source>
        <dbReference type="ARBA" id="ARBA00022801"/>
    </source>
</evidence>
<dbReference type="InterPro" id="IPR005320">
    <property type="entry name" value="Peptidase_S51"/>
</dbReference>
<dbReference type="SUPFAM" id="SSF52317">
    <property type="entry name" value="Class I glutamine amidotransferase-like"/>
    <property type="match status" value="1"/>
</dbReference>
<comment type="similarity">
    <text evidence="1">Belongs to the peptidase S51 family.</text>
</comment>
<dbReference type="GO" id="GO:0006508">
    <property type="term" value="P:proteolysis"/>
    <property type="evidence" value="ECO:0007669"/>
    <property type="project" value="UniProtKB-KW"/>
</dbReference>
<dbReference type="GO" id="GO:0008236">
    <property type="term" value="F:serine-type peptidase activity"/>
    <property type="evidence" value="ECO:0007669"/>
    <property type="project" value="UniProtKB-KW"/>
</dbReference>
<gene>
    <name evidence="5" type="ORF">METZ01_LOCUS149434</name>
</gene>
<keyword evidence="2" id="KW-0645">Protease</keyword>
<evidence type="ECO:0000256" key="2">
    <source>
        <dbReference type="ARBA" id="ARBA00022670"/>
    </source>
</evidence>
<name>A0A382A4Y0_9ZZZZ</name>
<organism evidence="5">
    <name type="scientific">marine metagenome</name>
    <dbReference type="NCBI Taxonomy" id="408172"/>
    <lineage>
        <taxon>unclassified sequences</taxon>
        <taxon>metagenomes</taxon>
        <taxon>ecological metagenomes</taxon>
    </lineage>
</organism>
<evidence type="ECO:0000256" key="4">
    <source>
        <dbReference type="ARBA" id="ARBA00022825"/>
    </source>
</evidence>
<dbReference type="EMBL" id="UINC01023927">
    <property type="protein sequence ID" value="SVA96580.1"/>
    <property type="molecule type" value="Genomic_DNA"/>
</dbReference>
<accession>A0A382A4Y0</accession>
<evidence type="ECO:0000256" key="1">
    <source>
        <dbReference type="ARBA" id="ARBA00006534"/>
    </source>
</evidence>
<evidence type="ECO:0000313" key="5">
    <source>
        <dbReference type="EMBL" id="SVA96580.1"/>
    </source>
</evidence>
<keyword evidence="4" id="KW-0720">Serine protease</keyword>
<reference evidence="5" key="1">
    <citation type="submission" date="2018-05" db="EMBL/GenBank/DDBJ databases">
        <authorList>
            <person name="Lanie J.A."/>
            <person name="Ng W.-L."/>
            <person name="Kazmierczak K.M."/>
            <person name="Andrzejewski T.M."/>
            <person name="Davidsen T.M."/>
            <person name="Wayne K.J."/>
            <person name="Tettelin H."/>
            <person name="Glass J.I."/>
            <person name="Rusch D."/>
            <person name="Podicherti R."/>
            <person name="Tsui H.-C.T."/>
            <person name="Winkler M.E."/>
        </authorList>
    </citation>
    <scope>NUCLEOTIDE SEQUENCE</scope>
</reference>
<evidence type="ECO:0008006" key="6">
    <source>
        <dbReference type="Google" id="ProtNLM"/>
    </source>
</evidence>
<sequence>MCRIARFALAVTLFSMPVQIDAQTTGPSNGSLVIVGGAMRDPGIMQRFLDLAGGKDAPIVVIPTAGGEDDYDQFYSGLRAWREQGATNLTVLHTNDRSEADSDEFIQSIREATGVWFPGGRQWRLADSYLDTKTERELRNLL</sequence>
<dbReference type="PANTHER" id="PTHR36175">
    <property type="entry name" value="CYANOPHYCINASE"/>
    <property type="match status" value="1"/>
</dbReference>
<proteinExistence type="inferred from homology"/>
<dbReference type="PANTHER" id="PTHR36175:SF1">
    <property type="entry name" value="CYANOPHYCINASE"/>
    <property type="match status" value="1"/>
</dbReference>
<protein>
    <recommendedName>
        <fullName evidence="6">Cyanophycinase</fullName>
    </recommendedName>
</protein>
<dbReference type="Gene3D" id="3.40.50.880">
    <property type="match status" value="1"/>
</dbReference>
<keyword evidence="3" id="KW-0378">Hydrolase</keyword>